<comment type="caution">
    <text evidence="1">The sequence shown here is derived from an EMBL/GenBank/DDBJ whole genome shotgun (WGS) entry which is preliminary data.</text>
</comment>
<dbReference type="EMBL" id="JAGSXJ010000027">
    <property type="protein sequence ID" value="KAH6672666.1"/>
    <property type="molecule type" value="Genomic_DNA"/>
</dbReference>
<reference evidence="1" key="1">
    <citation type="journal article" date="2021" name="Nat. Commun.">
        <title>Genetic determinants of endophytism in the Arabidopsis root mycobiome.</title>
        <authorList>
            <person name="Mesny F."/>
            <person name="Miyauchi S."/>
            <person name="Thiergart T."/>
            <person name="Pickel B."/>
            <person name="Atanasova L."/>
            <person name="Karlsson M."/>
            <person name="Huettel B."/>
            <person name="Barry K.W."/>
            <person name="Haridas S."/>
            <person name="Chen C."/>
            <person name="Bauer D."/>
            <person name="Andreopoulos W."/>
            <person name="Pangilinan J."/>
            <person name="LaButti K."/>
            <person name="Riley R."/>
            <person name="Lipzen A."/>
            <person name="Clum A."/>
            <person name="Drula E."/>
            <person name="Henrissat B."/>
            <person name="Kohler A."/>
            <person name="Grigoriev I.V."/>
            <person name="Martin F.M."/>
            <person name="Hacquard S."/>
        </authorList>
    </citation>
    <scope>NUCLEOTIDE SEQUENCE</scope>
    <source>
        <strain evidence="1">MPI-SDFR-AT-0117</strain>
    </source>
</reference>
<proteinExistence type="predicted"/>
<evidence type="ECO:0008006" key="3">
    <source>
        <dbReference type="Google" id="ProtNLM"/>
    </source>
</evidence>
<protein>
    <recommendedName>
        <fullName evidence="3">NACHT-NTPase and P-loop NTPases N-terminal domain-containing protein</fullName>
    </recommendedName>
</protein>
<dbReference type="Proteomes" id="UP000770015">
    <property type="component" value="Unassembled WGS sequence"/>
</dbReference>
<accession>A0A9P8V1T6</accession>
<name>A0A9P8V1T6_9PEZI</name>
<dbReference type="AlphaFoldDB" id="A0A9P8V1T6"/>
<gene>
    <name evidence="1" type="ORF">F5X68DRAFT_264660</name>
</gene>
<sequence length="121" mass="13405">MAETVGIVAAGAQFAELLFKAAKLVREVHAATDEGPMARRITQLETFAAVAETIPALTVKDDPITAGILKRYTPAVKLLVEQLERMRITHTDGRRDKVKKAIRSVFEKDDTEALFAQLQRD</sequence>
<evidence type="ECO:0000313" key="2">
    <source>
        <dbReference type="Proteomes" id="UP000770015"/>
    </source>
</evidence>
<organism evidence="1 2">
    <name type="scientific">Plectosphaerella plurivora</name>
    <dbReference type="NCBI Taxonomy" id="936078"/>
    <lineage>
        <taxon>Eukaryota</taxon>
        <taxon>Fungi</taxon>
        <taxon>Dikarya</taxon>
        <taxon>Ascomycota</taxon>
        <taxon>Pezizomycotina</taxon>
        <taxon>Sordariomycetes</taxon>
        <taxon>Hypocreomycetidae</taxon>
        <taxon>Glomerellales</taxon>
        <taxon>Plectosphaerellaceae</taxon>
        <taxon>Plectosphaerella</taxon>
    </lineage>
</organism>
<keyword evidence="2" id="KW-1185">Reference proteome</keyword>
<evidence type="ECO:0000313" key="1">
    <source>
        <dbReference type="EMBL" id="KAH6672666.1"/>
    </source>
</evidence>